<dbReference type="AlphaFoldDB" id="A0A543APH2"/>
<gene>
    <name evidence="2" type="ORF">FB556_0920</name>
</gene>
<dbReference type="Proteomes" id="UP000319746">
    <property type="component" value="Unassembled WGS sequence"/>
</dbReference>
<feature type="compositionally biased region" description="Basic and acidic residues" evidence="1">
    <location>
        <begin position="74"/>
        <end position="88"/>
    </location>
</feature>
<evidence type="ECO:0000313" key="2">
    <source>
        <dbReference type="EMBL" id="TQL74455.1"/>
    </source>
</evidence>
<organism evidence="2 3">
    <name type="scientific">Enteractinococcus coprophilus</name>
    <dbReference type="NCBI Taxonomy" id="1027633"/>
    <lineage>
        <taxon>Bacteria</taxon>
        <taxon>Bacillati</taxon>
        <taxon>Actinomycetota</taxon>
        <taxon>Actinomycetes</taxon>
        <taxon>Micrococcales</taxon>
        <taxon>Micrococcaceae</taxon>
    </lineage>
</organism>
<evidence type="ECO:0000256" key="1">
    <source>
        <dbReference type="SAM" id="MobiDB-lite"/>
    </source>
</evidence>
<evidence type="ECO:0000313" key="3">
    <source>
        <dbReference type="Proteomes" id="UP000319746"/>
    </source>
</evidence>
<sequence>MEDPALAQAERLYKGHSTRYWPAPEKRFTVRLAVGSLRYRTPNQRFEARTISFQPLDPADAQAYTTSDDAADCADDHHRPGGEFGIHK</sequence>
<name>A0A543APH2_9MICC</name>
<keyword evidence="3" id="KW-1185">Reference proteome</keyword>
<dbReference type="EMBL" id="VFOU01000001">
    <property type="protein sequence ID" value="TQL74455.1"/>
    <property type="molecule type" value="Genomic_DNA"/>
</dbReference>
<accession>A0A543APH2</accession>
<feature type="region of interest" description="Disordered" evidence="1">
    <location>
        <begin position="65"/>
        <end position="88"/>
    </location>
</feature>
<reference evidence="2 3" key="1">
    <citation type="submission" date="2019-06" db="EMBL/GenBank/DDBJ databases">
        <title>Sequencing the genomes of 1000 actinobacteria strains.</title>
        <authorList>
            <person name="Klenk H.-P."/>
        </authorList>
    </citation>
    <scope>NUCLEOTIDE SEQUENCE [LARGE SCALE GENOMIC DNA]</scope>
    <source>
        <strain evidence="2 3">DSM 24083</strain>
    </source>
</reference>
<protein>
    <submittedName>
        <fullName evidence="2">Uncharacterized protein</fullName>
    </submittedName>
</protein>
<comment type="caution">
    <text evidence="2">The sequence shown here is derived from an EMBL/GenBank/DDBJ whole genome shotgun (WGS) entry which is preliminary data.</text>
</comment>
<proteinExistence type="predicted"/>